<dbReference type="PROSITE" id="PS01053">
    <property type="entry name" value="ARGINASE_1"/>
    <property type="match status" value="1"/>
</dbReference>
<protein>
    <submittedName>
        <fullName evidence="6">Agmatinase</fullName>
    </submittedName>
</protein>
<feature type="binding site" evidence="4">
    <location>
        <position position="240"/>
    </location>
    <ligand>
        <name>Mn(2+)</name>
        <dbReference type="ChEBI" id="CHEBI:29035"/>
        <label>1</label>
    </ligand>
</feature>
<feature type="binding site" evidence="4">
    <location>
        <position position="151"/>
    </location>
    <ligand>
        <name>Mn(2+)</name>
        <dbReference type="ChEBI" id="CHEBI:29035"/>
        <label>1</label>
    </ligand>
</feature>
<keyword evidence="3 5" id="KW-0378">Hydrolase</keyword>
<dbReference type="PANTHER" id="PTHR11358:SF26">
    <property type="entry name" value="GUANIDINO ACID HYDROLASE, MITOCHONDRIAL"/>
    <property type="match status" value="1"/>
</dbReference>
<evidence type="ECO:0000256" key="1">
    <source>
        <dbReference type="ARBA" id="ARBA00009227"/>
    </source>
</evidence>
<dbReference type="PRINTS" id="PR00116">
    <property type="entry name" value="ARGINASE"/>
</dbReference>
<dbReference type="PIRSF" id="PIRSF036979">
    <property type="entry name" value="Arginase"/>
    <property type="match status" value="1"/>
</dbReference>
<keyword evidence="2 4" id="KW-0479">Metal-binding</keyword>
<accession>A0A1W2EIG0</accession>
<evidence type="ECO:0000256" key="5">
    <source>
        <dbReference type="RuleBase" id="RU003684"/>
    </source>
</evidence>
<dbReference type="PROSITE" id="PS51409">
    <property type="entry name" value="ARGINASE_2"/>
    <property type="match status" value="1"/>
</dbReference>
<evidence type="ECO:0000256" key="4">
    <source>
        <dbReference type="PIRSR" id="PIRSR036979-1"/>
    </source>
</evidence>
<organism evidence="6 7">
    <name type="scientific">Desulfocicer vacuolatum DSM 3385</name>
    <dbReference type="NCBI Taxonomy" id="1121400"/>
    <lineage>
        <taxon>Bacteria</taxon>
        <taxon>Pseudomonadati</taxon>
        <taxon>Thermodesulfobacteriota</taxon>
        <taxon>Desulfobacteria</taxon>
        <taxon>Desulfobacterales</taxon>
        <taxon>Desulfobacteraceae</taxon>
        <taxon>Desulfocicer</taxon>
    </lineage>
</organism>
<evidence type="ECO:0000313" key="7">
    <source>
        <dbReference type="Proteomes" id="UP000192418"/>
    </source>
</evidence>
<evidence type="ECO:0000313" key="6">
    <source>
        <dbReference type="EMBL" id="SMD08958.1"/>
    </source>
</evidence>
<dbReference type="CDD" id="cd11592">
    <property type="entry name" value="Agmatinase_PAH"/>
    <property type="match status" value="1"/>
</dbReference>
<evidence type="ECO:0000256" key="2">
    <source>
        <dbReference type="ARBA" id="ARBA00022723"/>
    </source>
</evidence>
<sequence length="318" mass="34919">MIKYQPIDPLVSPRFSGIRTFMRLPNEETLEDVDFIVAGIPFDTGCTYGIGSRFGPQAIREVSGILKPYNPVLDVNVFDHCSGVDYGDFPTVPGFIEETYEMVEQALVPVYKKNIIPVCLGGDHSVTLAELRAAAQVHGPMAIVHFDAHSDTGDTYFGKLYNHGTFFRRAIEENLIDPESAIQVGLRGPLYDGRQFKFAQDAGVEILTNWDVRKMGIKATITRIREKIQEKPVFVTFDIDFLDAAYAPGTGTPEICGFTTFEAQQLVLDGLKGANFVGFDIVEVLPSGDSPGKITSFAAAGVAFDFISLIAFNKQQGN</sequence>
<dbReference type="Pfam" id="PF00491">
    <property type="entry name" value="Arginase"/>
    <property type="match status" value="1"/>
</dbReference>
<dbReference type="GO" id="GO:0008783">
    <property type="term" value="F:agmatinase activity"/>
    <property type="evidence" value="ECO:0007669"/>
    <property type="project" value="TreeGrafter"/>
</dbReference>
<dbReference type="AlphaFoldDB" id="A0A1W2EIG0"/>
<dbReference type="STRING" id="1121400.SAMN02746065_13132"/>
<dbReference type="Proteomes" id="UP000192418">
    <property type="component" value="Unassembled WGS sequence"/>
</dbReference>
<proteinExistence type="inferred from homology"/>
<dbReference type="NCBIfam" id="TIGR01230">
    <property type="entry name" value="agmatinase"/>
    <property type="match status" value="1"/>
</dbReference>
<evidence type="ECO:0000256" key="3">
    <source>
        <dbReference type="ARBA" id="ARBA00022801"/>
    </source>
</evidence>
<name>A0A1W2EIG0_9BACT</name>
<keyword evidence="7" id="KW-1185">Reference proteome</keyword>
<keyword evidence="4" id="KW-0464">Manganese</keyword>
<dbReference type="SUPFAM" id="SSF52768">
    <property type="entry name" value="Arginase/deacetylase"/>
    <property type="match status" value="1"/>
</dbReference>
<dbReference type="InterPro" id="IPR005925">
    <property type="entry name" value="Agmatinase-rel"/>
</dbReference>
<dbReference type="GO" id="GO:0046872">
    <property type="term" value="F:metal ion binding"/>
    <property type="evidence" value="ECO:0007669"/>
    <property type="project" value="UniProtKB-KW"/>
</dbReference>
<comment type="similarity">
    <text evidence="1">Belongs to the arginase family. Agmatinase subfamily.</text>
</comment>
<feature type="binding site" evidence="4">
    <location>
        <position position="124"/>
    </location>
    <ligand>
        <name>Mn(2+)</name>
        <dbReference type="ChEBI" id="CHEBI:29035"/>
        <label>2</label>
    </ligand>
</feature>
<gene>
    <name evidence="6" type="ORF">SAMN02746065_13132</name>
</gene>
<comment type="cofactor">
    <cofactor evidence="4">
        <name>Mn(2+)</name>
        <dbReference type="ChEBI" id="CHEBI:29035"/>
    </cofactor>
    <text evidence="4">Binds 2 manganese ions per subunit.</text>
</comment>
<reference evidence="6 7" key="1">
    <citation type="submission" date="2017-04" db="EMBL/GenBank/DDBJ databases">
        <authorList>
            <person name="Afonso C.L."/>
            <person name="Miller P.J."/>
            <person name="Scott M.A."/>
            <person name="Spackman E."/>
            <person name="Goraichik I."/>
            <person name="Dimitrov K.M."/>
            <person name="Suarez D.L."/>
            <person name="Swayne D.E."/>
        </authorList>
    </citation>
    <scope>NUCLEOTIDE SEQUENCE [LARGE SCALE GENOMIC DNA]</scope>
    <source>
        <strain evidence="6 7">DSM 3385</strain>
    </source>
</reference>
<feature type="binding site" evidence="4">
    <location>
        <position position="238"/>
    </location>
    <ligand>
        <name>Mn(2+)</name>
        <dbReference type="ChEBI" id="CHEBI:29035"/>
        <label>1</label>
    </ligand>
</feature>
<feature type="binding site" evidence="4">
    <location>
        <position position="147"/>
    </location>
    <ligand>
        <name>Mn(2+)</name>
        <dbReference type="ChEBI" id="CHEBI:29035"/>
        <label>1</label>
    </ligand>
</feature>
<dbReference type="RefSeq" id="WP_212638021.1">
    <property type="nucleotide sequence ID" value="NZ_FWXY01000031.1"/>
</dbReference>
<dbReference type="Gene3D" id="3.40.800.10">
    <property type="entry name" value="Ureohydrolase domain"/>
    <property type="match status" value="1"/>
</dbReference>
<feature type="binding site" evidence="4">
    <location>
        <position position="149"/>
    </location>
    <ligand>
        <name>Mn(2+)</name>
        <dbReference type="ChEBI" id="CHEBI:29035"/>
        <label>1</label>
    </ligand>
</feature>
<dbReference type="InterPro" id="IPR023696">
    <property type="entry name" value="Ureohydrolase_dom_sf"/>
</dbReference>
<dbReference type="InterPro" id="IPR020855">
    <property type="entry name" value="Ureohydrolase_Mn_BS"/>
</dbReference>
<dbReference type="EMBL" id="FWXY01000031">
    <property type="protein sequence ID" value="SMD08958.1"/>
    <property type="molecule type" value="Genomic_DNA"/>
</dbReference>
<dbReference type="PANTHER" id="PTHR11358">
    <property type="entry name" value="ARGINASE/AGMATINASE"/>
    <property type="match status" value="1"/>
</dbReference>
<dbReference type="InterPro" id="IPR006035">
    <property type="entry name" value="Ureohydrolase"/>
</dbReference>
<dbReference type="GO" id="GO:0033389">
    <property type="term" value="P:putrescine biosynthetic process from arginine, via agmatine"/>
    <property type="evidence" value="ECO:0007669"/>
    <property type="project" value="TreeGrafter"/>
</dbReference>